<gene>
    <name evidence="9" type="ORF">AUF17_12435</name>
</gene>
<dbReference type="Proteomes" id="UP000316316">
    <property type="component" value="Unassembled WGS sequence"/>
</dbReference>
<dbReference type="Pfam" id="PF02378">
    <property type="entry name" value="PTS_EIIC"/>
    <property type="match status" value="1"/>
</dbReference>
<keyword evidence="6" id="KW-1133">Transmembrane helix</keyword>
<sequence length="431" mass="46098">MEKTGWFNKDAFGEKAAYYANKLASNRYIAAIRDAFASTIPLTIIASVFILINNLLLDPTNGLLRSLGDFVALREIGGQIYNGTIGILGLVVTFLIGLHLAQSFGKEGYLEGVIALVCFFILNPNTVTAYTPTGETAQVTGVFAQSNTSATGLFLGIFAALVGVRLFILFSNSEKLKIKMPESVPPAIAKSFNGLAPGLFVAIIFGILEVSLRHLSGLSIPDVVAKVFQMPLVGGFQSYFGITFYCFLSCLLFFFGIHGPFVLGSVSGPVLLTSLQQNMDAHANGTALPNVVTQPYVDCYIYITMVSLVIAVLIGSKKADLKAVAKIGAVPSFFNISEPLMFGLPVIFNPLLGIPYVLVPIVSSTIAYTATSLGWVGKTYLTVPWVTPAGLSGYLSTGGDIRASILQIVIIVVGVFVYLPFVLMANKVKED</sequence>
<dbReference type="RefSeq" id="WP_049221123.1">
    <property type="nucleotide sequence ID" value="NZ_CABGUH010000004.1"/>
</dbReference>
<dbReference type="InterPro" id="IPR004501">
    <property type="entry name" value="PTS_EIIC_3"/>
</dbReference>
<comment type="caution">
    <text evidence="9">The sequence shown here is derived from an EMBL/GenBank/DDBJ whole genome shotgun (WGS) entry which is preliminary data.</text>
</comment>
<dbReference type="PANTHER" id="PTHR33989">
    <property type="match status" value="1"/>
</dbReference>
<evidence type="ECO:0000313" key="10">
    <source>
        <dbReference type="Proteomes" id="UP000316316"/>
    </source>
</evidence>
<dbReference type="GO" id="GO:1901264">
    <property type="term" value="P:carbohydrate derivative transport"/>
    <property type="evidence" value="ECO:0007669"/>
    <property type="project" value="TreeGrafter"/>
</dbReference>
<evidence type="ECO:0000256" key="6">
    <source>
        <dbReference type="ARBA" id="ARBA00022989"/>
    </source>
</evidence>
<keyword evidence="5" id="KW-0812">Transmembrane</keyword>
<evidence type="ECO:0000256" key="1">
    <source>
        <dbReference type="ARBA" id="ARBA00004651"/>
    </source>
</evidence>
<dbReference type="GO" id="GO:0008982">
    <property type="term" value="F:protein-N(PI)-phosphohistidine-sugar phosphotransferase activity"/>
    <property type="evidence" value="ECO:0007669"/>
    <property type="project" value="UniProtKB-UniRule"/>
</dbReference>
<dbReference type="AlphaFoldDB" id="A0A553SCX9"/>
<evidence type="ECO:0000313" key="9">
    <source>
        <dbReference type="EMBL" id="TRZ34854.1"/>
    </source>
</evidence>
<protein>
    <recommendedName>
        <fullName evidence="8">Permease IIC component</fullName>
    </recommendedName>
</protein>
<dbReference type="GeneID" id="69566994"/>
<evidence type="ECO:0000256" key="5">
    <source>
        <dbReference type="ARBA" id="ARBA00022692"/>
    </source>
</evidence>
<dbReference type="PIRSF" id="PIRSF006351">
    <property type="entry name" value="PTS_EIIC-Cellobiose"/>
    <property type="match status" value="1"/>
</dbReference>
<keyword evidence="3 8" id="KW-1003">Cell membrane</keyword>
<comment type="function">
    <text evidence="8">The phosphoenolpyruvate-dependent sugar phosphotransferase system (PTS), a major carbohydrate active -transport system, catalyzes the phosphorylation of incoming sugar substrates concomitant with their translocation across the cell membrane.</text>
</comment>
<organism evidence="9 10">
    <name type="scientific">Enterococcus avium</name>
    <name type="common">Streptococcus avium</name>
    <dbReference type="NCBI Taxonomy" id="33945"/>
    <lineage>
        <taxon>Bacteria</taxon>
        <taxon>Bacillati</taxon>
        <taxon>Bacillota</taxon>
        <taxon>Bacilli</taxon>
        <taxon>Lactobacillales</taxon>
        <taxon>Enterococcaceae</taxon>
        <taxon>Enterococcus</taxon>
    </lineage>
</organism>
<dbReference type="PANTHER" id="PTHR33989:SF10">
    <property type="entry name" value="PERMEASE IIC COMPONENT"/>
    <property type="match status" value="1"/>
</dbReference>
<evidence type="ECO:0000256" key="2">
    <source>
        <dbReference type="ARBA" id="ARBA00022448"/>
    </source>
</evidence>
<dbReference type="InterPro" id="IPR004796">
    <property type="entry name" value="PTS_IIC_cello"/>
</dbReference>
<dbReference type="InterPro" id="IPR003352">
    <property type="entry name" value="PTS_EIIC"/>
</dbReference>
<evidence type="ECO:0000256" key="7">
    <source>
        <dbReference type="ARBA" id="ARBA00023136"/>
    </source>
</evidence>
<proteinExistence type="predicted"/>
<dbReference type="GO" id="GO:0005886">
    <property type="term" value="C:plasma membrane"/>
    <property type="evidence" value="ECO:0007669"/>
    <property type="project" value="UniProtKB-SubCell"/>
</dbReference>
<reference evidence="9 10" key="1">
    <citation type="submission" date="2017-10" db="EMBL/GenBank/DDBJ databases">
        <title>FDA dAtabase for Regulatory Grade micrObial Sequences (FDA-ARGOS): Supporting development and validation of Infectious Disease Dx tests.</title>
        <authorList>
            <person name="Campos J."/>
            <person name="Goldberg B."/>
            <person name="Tallon L.J."/>
            <person name="Sadzewicz L."/>
            <person name="Sengamalay N."/>
            <person name="Ott S."/>
            <person name="Godinez A."/>
            <person name="Nagaraj S."/>
            <person name="Vyas G."/>
            <person name="Aluvathingal J."/>
            <person name="Nadendla S."/>
            <person name="Geyer C."/>
            <person name="Nandy P."/>
            <person name="Hobson J."/>
            <person name="Sichtig H."/>
        </authorList>
    </citation>
    <scope>NUCLEOTIDE SEQUENCE [LARGE SCALE GENOMIC DNA]</scope>
    <source>
        <strain evidence="9 10">FDAARGOS_185</strain>
    </source>
</reference>
<evidence type="ECO:0000256" key="3">
    <source>
        <dbReference type="ARBA" id="ARBA00022475"/>
    </source>
</evidence>
<keyword evidence="2 8" id="KW-0813">Transport</keyword>
<dbReference type="NCBIfam" id="TIGR00410">
    <property type="entry name" value="lacE"/>
    <property type="match status" value="1"/>
</dbReference>
<accession>A0A553SCX9</accession>
<evidence type="ECO:0000256" key="8">
    <source>
        <dbReference type="PIRNR" id="PIRNR006351"/>
    </source>
</evidence>
<keyword evidence="7 8" id="KW-0472">Membrane</keyword>
<comment type="subcellular location">
    <subcellularLocation>
        <location evidence="1">Cell membrane</location>
        <topology evidence="1">Multi-pass membrane protein</topology>
    </subcellularLocation>
</comment>
<name>A0A553SCX9_ENTAV</name>
<keyword evidence="4 8" id="KW-0762">Sugar transport</keyword>
<dbReference type="EMBL" id="PDXQ01000001">
    <property type="protein sequence ID" value="TRZ34854.1"/>
    <property type="molecule type" value="Genomic_DNA"/>
</dbReference>
<dbReference type="PROSITE" id="PS51105">
    <property type="entry name" value="PTS_EIIC_TYPE_3"/>
    <property type="match status" value="1"/>
</dbReference>
<evidence type="ECO:0000256" key="4">
    <source>
        <dbReference type="ARBA" id="ARBA00022597"/>
    </source>
</evidence>
<dbReference type="GO" id="GO:0009401">
    <property type="term" value="P:phosphoenolpyruvate-dependent sugar phosphotransferase system"/>
    <property type="evidence" value="ECO:0007669"/>
    <property type="project" value="InterPro"/>
</dbReference>
<dbReference type="InterPro" id="IPR051088">
    <property type="entry name" value="PTS_Sugar-EIIC/EIIB"/>
</dbReference>